<organism evidence="1 2">
    <name type="scientific">Vermiconidia calcicola</name>
    <dbReference type="NCBI Taxonomy" id="1690605"/>
    <lineage>
        <taxon>Eukaryota</taxon>
        <taxon>Fungi</taxon>
        <taxon>Dikarya</taxon>
        <taxon>Ascomycota</taxon>
        <taxon>Pezizomycotina</taxon>
        <taxon>Dothideomycetes</taxon>
        <taxon>Dothideomycetidae</taxon>
        <taxon>Mycosphaerellales</taxon>
        <taxon>Extremaceae</taxon>
        <taxon>Vermiconidia</taxon>
    </lineage>
</organism>
<comment type="caution">
    <text evidence="1">The sequence shown here is derived from an EMBL/GenBank/DDBJ whole genome shotgun (WGS) entry which is preliminary data.</text>
</comment>
<protein>
    <submittedName>
        <fullName evidence="1">Uncharacterized protein</fullName>
    </submittedName>
</protein>
<gene>
    <name evidence="1" type="ORF">LTR37_003395</name>
</gene>
<name>A0ACC3NRX5_9PEZI</name>
<accession>A0ACC3NRX5</accession>
<sequence length="134" mass="14475">MAINATGATLDSSITFSTSLLAESMSMGREPALRALGDSFLTAPEHVFVAGIPTAAHEASRRHAVSSHLLSRLPDFTGPEHWHVHIGLLCHALRNDHPAARNVVFEHLDDMQIAGLVPKQRSLVLMPRSVLAAE</sequence>
<evidence type="ECO:0000313" key="1">
    <source>
        <dbReference type="EMBL" id="KAK3721105.1"/>
    </source>
</evidence>
<dbReference type="EMBL" id="JAUTXU010000019">
    <property type="protein sequence ID" value="KAK3721105.1"/>
    <property type="molecule type" value="Genomic_DNA"/>
</dbReference>
<evidence type="ECO:0000313" key="2">
    <source>
        <dbReference type="Proteomes" id="UP001281147"/>
    </source>
</evidence>
<keyword evidence="2" id="KW-1185">Reference proteome</keyword>
<proteinExistence type="predicted"/>
<reference evidence="1" key="1">
    <citation type="submission" date="2023-07" db="EMBL/GenBank/DDBJ databases">
        <title>Black Yeasts Isolated from many extreme environments.</title>
        <authorList>
            <person name="Coleine C."/>
            <person name="Stajich J.E."/>
            <person name="Selbmann L."/>
        </authorList>
    </citation>
    <scope>NUCLEOTIDE SEQUENCE</scope>
    <source>
        <strain evidence="1">CCFEE 5714</strain>
    </source>
</reference>
<dbReference type="Proteomes" id="UP001281147">
    <property type="component" value="Unassembled WGS sequence"/>
</dbReference>